<dbReference type="Proteomes" id="UP001307705">
    <property type="component" value="Unassembled WGS sequence"/>
</dbReference>
<name>A0ABQ6Q4E4_9BACT</name>
<evidence type="ECO:0000259" key="1">
    <source>
        <dbReference type="Pfam" id="PF12146"/>
    </source>
</evidence>
<accession>A0ABQ6Q4E4</accession>
<sequence length="408" mass="45189">MKTQNLTFPNASGEQLSAKLYLPLDEHPRYFALFAHCFTCSKNFKAVSTISDTLSQLGVAVFSFDFTGLGNSEGEFSTSGFSSNVSDLMAASRFLEQNYSAPKLLIGHSLGGAAVIFAAAKLDTVEALVTIGAPSSPEHVKHLFSEELDEIEEKGNAKVNIGGRPFTLSQEFVEDLESQNLEEVLHDMRKALLILHSPQDLIVEIANAAELYQAAHHPKSFVSLNGADHLLSDAEESSYAAEVISAWSKKYLPHSRPENDVKGHQVKVRLAGDNYTTEVLTPFHHLIADEPESDGGRNLGPTPYDLLMASLGTCTAMTLKMYSERKGWKWKEVVVYLNHEKVHQEDSAGVGKNKGGKISKFTRWIEIQTEELTDEMKEKALEIADKCPVHKTLHEPIEVETRFREPES</sequence>
<dbReference type="PANTHER" id="PTHR39624">
    <property type="entry name" value="PROTEIN INVOLVED IN RIMO-MEDIATED BETA-METHYLTHIOLATION OF RIBOSOMAL PROTEIN S12 YCAO"/>
    <property type="match status" value="1"/>
</dbReference>
<dbReference type="PANTHER" id="PTHR39624:SF2">
    <property type="entry name" value="OSMC-LIKE PROTEIN"/>
    <property type="match status" value="1"/>
</dbReference>
<keyword evidence="2" id="KW-0378">Hydrolase</keyword>
<dbReference type="InterPro" id="IPR022742">
    <property type="entry name" value="Hydrolase_4"/>
</dbReference>
<dbReference type="InterPro" id="IPR036102">
    <property type="entry name" value="OsmC/Ohrsf"/>
</dbReference>
<dbReference type="InterPro" id="IPR015946">
    <property type="entry name" value="KH_dom-like_a/b"/>
</dbReference>
<dbReference type="EMBL" id="BTPE01000011">
    <property type="protein sequence ID" value="GMQ34741.1"/>
    <property type="molecule type" value="Genomic_DNA"/>
</dbReference>
<dbReference type="Pfam" id="PF12146">
    <property type="entry name" value="Hydrolase_4"/>
    <property type="match status" value="1"/>
</dbReference>
<protein>
    <submittedName>
        <fullName evidence="2">Bifunctional alpha/beta hydrolase/OsmC family protein</fullName>
    </submittedName>
</protein>
<dbReference type="RefSeq" id="WP_338229563.1">
    <property type="nucleotide sequence ID" value="NZ_BTPE01000011.1"/>
</dbReference>
<organism evidence="2 3">
    <name type="scientific">Algoriphagus taiwanensis</name>
    <dbReference type="NCBI Taxonomy" id="1445656"/>
    <lineage>
        <taxon>Bacteria</taxon>
        <taxon>Pseudomonadati</taxon>
        <taxon>Bacteroidota</taxon>
        <taxon>Cytophagia</taxon>
        <taxon>Cytophagales</taxon>
        <taxon>Cyclobacteriaceae</taxon>
        <taxon>Algoriphagus</taxon>
    </lineage>
</organism>
<dbReference type="InterPro" id="IPR029058">
    <property type="entry name" value="AB_hydrolase_fold"/>
</dbReference>
<evidence type="ECO:0000313" key="3">
    <source>
        <dbReference type="Proteomes" id="UP001307705"/>
    </source>
</evidence>
<dbReference type="InterPro" id="IPR003718">
    <property type="entry name" value="OsmC/Ohr_fam"/>
</dbReference>
<dbReference type="SUPFAM" id="SSF82784">
    <property type="entry name" value="OsmC-like"/>
    <property type="match status" value="1"/>
</dbReference>
<gene>
    <name evidence="2" type="ORF">Ataiwa_30140</name>
</gene>
<dbReference type="Pfam" id="PF02566">
    <property type="entry name" value="OsmC"/>
    <property type="match status" value="1"/>
</dbReference>
<dbReference type="SUPFAM" id="SSF53474">
    <property type="entry name" value="alpha/beta-Hydrolases"/>
    <property type="match status" value="1"/>
</dbReference>
<dbReference type="GO" id="GO:0016787">
    <property type="term" value="F:hydrolase activity"/>
    <property type="evidence" value="ECO:0007669"/>
    <property type="project" value="UniProtKB-KW"/>
</dbReference>
<feature type="domain" description="Serine aminopeptidase S33" evidence="1">
    <location>
        <begin position="47"/>
        <end position="136"/>
    </location>
</feature>
<proteinExistence type="predicted"/>
<evidence type="ECO:0000313" key="2">
    <source>
        <dbReference type="EMBL" id="GMQ34741.1"/>
    </source>
</evidence>
<comment type="caution">
    <text evidence="2">The sequence shown here is derived from an EMBL/GenBank/DDBJ whole genome shotgun (WGS) entry which is preliminary data.</text>
</comment>
<dbReference type="Gene3D" id="3.40.50.1820">
    <property type="entry name" value="alpha/beta hydrolase"/>
    <property type="match status" value="1"/>
</dbReference>
<reference evidence="2 3" key="1">
    <citation type="submission" date="2023-08" db="EMBL/GenBank/DDBJ databases">
        <title>Draft genome sequence of Algoriphagus taiwanensis.</title>
        <authorList>
            <person name="Takatani N."/>
            <person name="Hosokawa M."/>
            <person name="Sawabe T."/>
        </authorList>
    </citation>
    <scope>NUCLEOTIDE SEQUENCE [LARGE SCALE GENOMIC DNA]</scope>
    <source>
        <strain evidence="2 3">JCM 19755</strain>
    </source>
</reference>
<keyword evidence="3" id="KW-1185">Reference proteome</keyword>
<dbReference type="Gene3D" id="3.30.300.20">
    <property type="match status" value="1"/>
</dbReference>